<evidence type="ECO:0000313" key="2">
    <source>
        <dbReference type="Proteomes" id="UP000006729"/>
    </source>
</evidence>
<dbReference type="Proteomes" id="UP000006729">
    <property type="component" value="Chromosome 10"/>
</dbReference>
<dbReference type="EMBL" id="CM009299">
    <property type="protein sequence ID" value="PNT17059.1"/>
    <property type="molecule type" value="Genomic_DNA"/>
</dbReference>
<organism evidence="1 2">
    <name type="scientific">Populus trichocarpa</name>
    <name type="common">Western balsam poplar</name>
    <name type="synonym">Populus balsamifera subsp. trichocarpa</name>
    <dbReference type="NCBI Taxonomy" id="3694"/>
    <lineage>
        <taxon>Eukaryota</taxon>
        <taxon>Viridiplantae</taxon>
        <taxon>Streptophyta</taxon>
        <taxon>Embryophyta</taxon>
        <taxon>Tracheophyta</taxon>
        <taxon>Spermatophyta</taxon>
        <taxon>Magnoliopsida</taxon>
        <taxon>eudicotyledons</taxon>
        <taxon>Gunneridae</taxon>
        <taxon>Pentapetalae</taxon>
        <taxon>rosids</taxon>
        <taxon>fabids</taxon>
        <taxon>Malpighiales</taxon>
        <taxon>Salicaceae</taxon>
        <taxon>Saliceae</taxon>
        <taxon>Populus</taxon>
    </lineage>
</organism>
<protein>
    <submittedName>
        <fullName evidence="1">Uncharacterized protein</fullName>
    </submittedName>
</protein>
<dbReference type="AlphaFoldDB" id="U5G209"/>
<reference evidence="1 2" key="1">
    <citation type="journal article" date="2006" name="Science">
        <title>The genome of black cottonwood, Populus trichocarpa (Torr. &amp; Gray).</title>
        <authorList>
            <person name="Tuskan G.A."/>
            <person name="Difazio S."/>
            <person name="Jansson S."/>
            <person name="Bohlmann J."/>
            <person name="Grigoriev I."/>
            <person name="Hellsten U."/>
            <person name="Putnam N."/>
            <person name="Ralph S."/>
            <person name="Rombauts S."/>
            <person name="Salamov A."/>
            <person name="Schein J."/>
            <person name="Sterck L."/>
            <person name="Aerts A."/>
            <person name="Bhalerao R.R."/>
            <person name="Bhalerao R.P."/>
            <person name="Blaudez D."/>
            <person name="Boerjan W."/>
            <person name="Brun A."/>
            <person name="Brunner A."/>
            <person name="Busov V."/>
            <person name="Campbell M."/>
            <person name="Carlson J."/>
            <person name="Chalot M."/>
            <person name="Chapman J."/>
            <person name="Chen G.L."/>
            <person name="Cooper D."/>
            <person name="Coutinho P.M."/>
            <person name="Couturier J."/>
            <person name="Covert S."/>
            <person name="Cronk Q."/>
            <person name="Cunningham R."/>
            <person name="Davis J."/>
            <person name="Degroeve S."/>
            <person name="Dejardin A."/>
            <person name="Depamphilis C."/>
            <person name="Detter J."/>
            <person name="Dirks B."/>
            <person name="Dubchak I."/>
            <person name="Duplessis S."/>
            <person name="Ehlting J."/>
            <person name="Ellis B."/>
            <person name="Gendler K."/>
            <person name="Goodstein D."/>
            <person name="Gribskov M."/>
            <person name="Grimwood J."/>
            <person name="Groover A."/>
            <person name="Gunter L."/>
            <person name="Hamberger B."/>
            <person name="Heinze B."/>
            <person name="Helariutta Y."/>
            <person name="Henrissat B."/>
            <person name="Holligan D."/>
            <person name="Holt R."/>
            <person name="Huang W."/>
            <person name="Islam-Faridi N."/>
            <person name="Jones S."/>
            <person name="Jones-Rhoades M."/>
            <person name="Jorgensen R."/>
            <person name="Joshi C."/>
            <person name="Kangasjarvi J."/>
            <person name="Karlsson J."/>
            <person name="Kelleher C."/>
            <person name="Kirkpatrick R."/>
            <person name="Kirst M."/>
            <person name="Kohler A."/>
            <person name="Kalluri U."/>
            <person name="Larimer F."/>
            <person name="Leebens-Mack J."/>
            <person name="Leple J.C."/>
            <person name="Locascio P."/>
            <person name="Lou Y."/>
            <person name="Lucas S."/>
            <person name="Martin F."/>
            <person name="Montanini B."/>
            <person name="Napoli C."/>
            <person name="Nelson D.R."/>
            <person name="Nelson C."/>
            <person name="Nieminen K."/>
            <person name="Nilsson O."/>
            <person name="Pereda V."/>
            <person name="Peter G."/>
            <person name="Philippe R."/>
            <person name="Pilate G."/>
            <person name="Poliakov A."/>
            <person name="Razumovskaya J."/>
            <person name="Richardson P."/>
            <person name="Rinaldi C."/>
            <person name="Ritland K."/>
            <person name="Rouze P."/>
            <person name="Ryaboy D."/>
            <person name="Schmutz J."/>
            <person name="Schrader J."/>
            <person name="Segerman B."/>
            <person name="Shin H."/>
            <person name="Siddiqui A."/>
            <person name="Sterky F."/>
            <person name="Terry A."/>
            <person name="Tsai C.J."/>
            <person name="Uberbacher E."/>
            <person name="Unneberg P."/>
            <person name="Vahala J."/>
            <person name="Wall K."/>
            <person name="Wessler S."/>
            <person name="Yang G."/>
            <person name="Yin T."/>
            <person name="Douglas C."/>
            <person name="Marra M."/>
            <person name="Sandberg G."/>
            <person name="Van de Peer Y."/>
            <person name="Rokhsar D."/>
        </authorList>
    </citation>
    <scope>NUCLEOTIDE SEQUENCE [LARGE SCALE GENOMIC DNA]</scope>
    <source>
        <strain evidence="2">cv. Nisqually</strain>
    </source>
</reference>
<name>U5G209_POPTR</name>
<accession>U5G209</accession>
<dbReference type="InParanoid" id="U5G209"/>
<gene>
    <name evidence="1" type="ORF">POPTR_010G171900</name>
</gene>
<proteinExistence type="predicted"/>
<dbReference type="HOGENOM" id="CLU_2610486_0_0_1"/>
<evidence type="ECO:0000313" key="1">
    <source>
        <dbReference type="EMBL" id="PNT17059.1"/>
    </source>
</evidence>
<keyword evidence="2" id="KW-1185">Reference proteome</keyword>
<sequence>MLDPILTHSSSHHSMGSNCLWVREKGFSTTRFKWVELPVMRKVWLNVITRMRLNQTSLTRRCDEKASLERILLNDSGML</sequence>